<accession>A0ABP1S3Y6</accession>
<sequence length="201" mass="22593">MACCTNCFAGLFTLIIWIELISGLVATTSTAFFNDKVTIWAYPILVIDVVFASWLFYYSGKETFTLMRESSNKSVTVNWICGMCTVVTIAIFGCLYFFTTIGKPALEIVWGAFAIYILAVFLLWIVASVYMIYLRLGCAQDSSPRPRPRSPRENARDTKNDTERSLDQSLANIVDNVENNPGQKGYTMYAVGSETPFEVRM</sequence>
<keyword evidence="2" id="KW-1133">Transmembrane helix</keyword>
<keyword evidence="2" id="KW-0812">Transmembrane</keyword>
<gene>
    <name evidence="3" type="ORF">ODALV1_LOCUS29246</name>
</gene>
<evidence type="ECO:0000256" key="2">
    <source>
        <dbReference type="SAM" id="Phobius"/>
    </source>
</evidence>
<protein>
    <recommendedName>
        <fullName evidence="5">MARVEL domain-containing protein</fullName>
    </recommendedName>
</protein>
<keyword evidence="2" id="KW-0472">Membrane</keyword>
<organism evidence="3 4">
    <name type="scientific">Orchesella dallaii</name>
    <dbReference type="NCBI Taxonomy" id="48710"/>
    <lineage>
        <taxon>Eukaryota</taxon>
        <taxon>Metazoa</taxon>
        <taxon>Ecdysozoa</taxon>
        <taxon>Arthropoda</taxon>
        <taxon>Hexapoda</taxon>
        <taxon>Collembola</taxon>
        <taxon>Entomobryomorpha</taxon>
        <taxon>Entomobryoidea</taxon>
        <taxon>Orchesellidae</taxon>
        <taxon>Orchesellinae</taxon>
        <taxon>Orchesella</taxon>
    </lineage>
</organism>
<feature type="transmembrane region" description="Helical" evidence="2">
    <location>
        <begin position="7"/>
        <end position="33"/>
    </location>
</feature>
<evidence type="ECO:0000313" key="4">
    <source>
        <dbReference type="Proteomes" id="UP001642540"/>
    </source>
</evidence>
<reference evidence="3 4" key="1">
    <citation type="submission" date="2024-08" db="EMBL/GenBank/DDBJ databases">
        <authorList>
            <person name="Cucini C."/>
            <person name="Frati F."/>
        </authorList>
    </citation>
    <scope>NUCLEOTIDE SEQUENCE [LARGE SCALE GENOMIC DNA]</scope>
</reference>
<dbReference type="Proteomes" id="UP001642540">
    <property type="component" value="Unassembled WGS sequence"/>
</dbReference>
<proteinExistence type="predicted"/>
<keyword evidence="4" id="KW-1185">Reference proteome</keyword>
<dbReference type="EMBL" id="CAXLJM020000151">
    <property type="protein sequence ID" value="CAL8143060.1"/>
    <property type="molecule type" value="Genomic_DNA"/>
</dbReference>
<feature type="transmembrane region" description="Helical" evidence="2">
    <location>
        <begin position="110"/>
        <end position="133"/>
    </location>
</feature>
<feature type="region of interest" description="Disordered" evidence="1">
    <location>
        <begin position="141"/>
        <end position="165"/>
    </location>
</feature>
<name>A0ABP1S3Y6_9HEXA</name>
<evidence type="ECO:0000256" key="1">
    <source>
        <dbReference type="SAM" id="MobiDB-lite"/>
    </source>
</evidence>
<evidence type="ECO:0008006" key="5">
    <source>
        <dbReference type="Google" id="ProtNLM"/>
    </source>
</evidence>
<evidence type="ECO:0000313" key="3">
    <source>
        <dbReference type="EMBL" id="CAL8143060.1"/>
    </source>
</evidence>
<feature type="compositionally biased region" description="Basic and acidic residues" evidence="1">
    <location>
        <begin position="150"/>
        <end position="165"/>
    </location>
</feature>
<feature type="transmembrane region" description="Helical" evidence="2">
    <location>
        <begin position="39"/>
        <end position="58"/>
    </location>
</feature>
<comment type="caution">
    <text evidence="3">The sequence shown here is derived from an EMBL/GenBank/DDBJ whole genome shotgun (WGS) entry which is preliminary data.</text>
</comment>
<feature type="transmembrane region" description="Helical" evidence="2">
    <location>
        <begin position="79"/>
        <end position="98"/>
    </location>
</feature>